<evidence type="ECO:0000259" key="6">
    <source>
        <dbReference type="Pfam" id="PF26254"/>
    </source>
</evidence>
<feature type="compositionally biased region" description="Polar residues" evidence="3">
    <location>
        <begin position="242"/>
        <end position="263"/>
    </location>
</feature>
<feature type="domain" description="Trs120/TRAPPC9 N-terminal" evidence="4">
    <location>
        <begin position="5"/>
        <end position="389"/>
    </location>
</feature>
<feature type="region of interest" description="Disordered" evidence="3">
    <location>
        <begin position="284"/>
        <end position="317"/>
    </location>
</feature>
<evidence type="ECO:0000256" key="1">
    <source>
        <dbReference type="ARBA" id="ARBA00004555"/>
    </source>
</evidence>
<dbReference type="InterPro" id="IPR058567">
    <property type="entry name" value="Ig_TRAPPC9_Trs120_3rd"/>
</dbReference>
<dbReference type="RefSeq" id="XP_024668476.1">
    <property type="nucleotide sequence ID" value="XM_024814102.1"/>
</dbReference>
<dbReference type="InterPro" id="IPR058568">
    <property type="entry name" value="Ig_TRAPPC9_Trs120_4th"/>
</dbReference>
<feature type="region of interest" description="Disordered" evidence="3">
    <location>
        <begin position="906"/>
        <end position="937"/>
    </location>
</feature>
<dbReference type="EMBL" id="KZ559178">
    <property type="protein sequence ID" value="PLB34464.1"/>
    <property type="molecule type" value="Genomic_DNA"/>
</dbReference>
<evidence type="ECO:0000259" key="7">
    <source>
        <dbReference type="Pfam" id="PF26282"/>
    </source>
</evidence>
<dbReference type="Pfam" id="PF26282">
    <property type="entry name" value="Ig_TRAPPC9-Trs120_3rd"/>
    <property type="match status" value="1"/>
</dbReference>
<proteinExistence type="predicted"/>
<dbReference type="InterPro" id="IPR058563">
    <property type="entry name" value="Trs120_TRAPPC9_N"/>
</dbReference>
<comment type="subcellular location">
    <subcellularLocation>
        <location evidence="1">Golgi apparatus</location>
    </subcellularLocation>
</comment>
<protein>
    <submittedName>
        <fullName evidence="9">Trs120-domain-containing protein</fullName>
    </submittedName>
</protein>
<dbReference type="Pfam" id="PF26283">
    <property type="entry name" value="Ig_TRAPPC9-Trs120_4th"/>
    <property type="match status" value="1"/>
</dbReference>
<organism evidence="9 10">
    <name type="scientific">Aspergillus candidus</name>
    <dbReference type="NCBI Taxonomy" id="41067"/>
    <lineage>
        <taxon>Eukaryota</taxon>
        <taxon>Fungi</taxon>
        <taxon>Dikarya</taxon>
        <taxon>Ascomycota</taxon>
        <taxon>Pezizomycotina</taxon>
        <taxon>Eurotiomycetes</taxon>
        <taxon>Eurotiomycetidae</taxon>
        <taxon>Eurotiales</taxon>
        <taxon>Aspergillaceae</taxon>
        <taxon>Aspergillus</taxon>
        <taxon>Aspergillus subgen. Circumdati</taxon>
    </lineage>
</organism>
<reference evidence="9 10" key="1">
    <citation type="submission" date="2017-12" db="EMBL/GenBank/DDBJ databases">
        <authorList>
            <consortium name="DOE Joint Genome Institute"/>
            <person name="Haridas S."/>
            <person name="Kjaerbolling I."/>
            <person name="Vesth T.C."/>
            <person name="Frisvad J.C."/>
            <person name="Nybo J.L."/>
            <person name="Theobald S."/>
            <person name="Kuo A."/>
            <person name="Bowyer P."/>
            <person name="Matsuda Y."/>
            <person name="Mondo S."/>
            <person name="Lyhne E.K."/>
            <person name="Kogle M.E."/>
            <person name="Clum A."/>
            <person name="Lipzen A."/>
            <person name="Salamov A."/>
            <person name="Ngan C.Y."/>
            <person name="Daum C."/>
            <person name="Chiniquy J."/>
            <person name="Barry K."/>
            <person name="LaButti K."/>
            <person name="Simmons B.A."/>
            <person name="Magnuson J.K."/>
            <person name="Mortensen U.H."/>
            <person name="Larsen T.O."/>
            <person name="Grigoriev I.V."/>
            <person name="Baker S.E."/>
            <person name="Andersen M.R."/>
            <person name="Nordberg H.P."/>
            <person name="Cantor M.N."/>
            <person name="Hua S.X."/>
        </authorList>
    </citation>
    <scope>NUCLEOTIDE SEQUENCE [LARGE SCALE GENOMIC DNA]</scope>
    <source>
        <strain evidence="9 10">CBS 102.13</strain>
    </source>
</reference>
<dbReference type="Pfam" id="PF26280">
    <property type="entry name" value="Ig_TRAPPC9-Trs120_2nd"/>
    <property type="match status" value="1"/>
</dbReference>
<evidence type="ECO:0000256" key="2">
    <source>
        <dbReference type="ARBA" id="ARBA00023034"/>
    </source>
</evidence>
<name>A0A2I2F1F2_ASPCN</name>
<feature type="domain" description="Trs120/TRAPPC9 first Ig-like" evidence="6">
    <location>
        <begin position="754"/>
        <end position="948"/>
    </location>
</feature>
<feature type="domain" description="Trs120/TRAPPC9 TPR region" evidence="5">
    <location>
        <begin position="424"/>
        <end position="740"/>
    </location>
</feature>
<dbReference type="STRING" id="41067.A0A2I2F1F2"/>
<evidence type="ECO:0000313" key="10">
    <source>
        <dbReference type="Proteomes" id="UP000234585"/>
    </source>
</evidence>
<dbReference type="InterPro" id="IPR013935">
    <property type="entry name" value="Trs120_TRAPPC9"/>
</dbReference>
<dbReference type="PANTHER" id="PTHR21512">
    <property type="entry name" value="TRAFFICKING PROTEIN PARTICLE COMPLEX SUBUNIT 9"/>
    <property type="match status" value="1"/>
</dbReference>
<evidence type="ECO:0000259" key="5">
    <source>
        <dbReference type="Pfam" id="PF26251"/>
    </source>
</evidence>
<evidence type="ECO:0000256" key="3">
    <source>
        <dbReference type="SAM" id="MobiDB-lite"/>
    </source>
</evidence>
<dbReference type="Proteomes" id="UP000234585">
    <property type="component" value="Unassembled WGS sequence"/>
</dbReference>
<gene>
    <name evidence="9" type="ORF">BDW47DRAFT_112131</name>
</gene>
<feature type="domain" description="Trs120/TRAPPC9 third Ig-like" evidence="7">
    <location>
        <begin position="1100"/>
        <end position="1305"/>
    </location>
</feature>
<dbReference type="Pfam" id="PF26254">
    <property type="entry name" value="Ig_TRAPPC9-Trs120_1st"/>
    <property type="match status" value="1"/>
</dbReference>
<accession>A0A2I2F1F2</accession>
<dbReference type="InterPro" id="IPR058565">
    <property type="entry name" value="Ig_TRAPPC9_Trs120_1st"/>
</dbReference>
<evidence type="ECO:0000259" key="8">
    <source>
        <dbReference type="Pfam" id="PF26283"/>
    </source>
</evidence>
<dbReference type="Pfam" id="PF26251">
    <property type="entry name" value="TPR_TRAPPC9-Trs120"/>
    <property type="match status" value="1"/>
</dbReference>
<dbReference type="Pfam" id="PF08626">
    <property type="entry name" value="TRAPPC9-Trs120"/>
    <property type="match status" value="1"/>
</dbReference>
<dbReference type="GeneID" id="36521262"/>
<feature type="region of interest" description="Disordered" evidence="3">
    <location>
        <begin position="239"/>
        <end position="271"/>
    </location>
</feature>
<evidence type="ECO:0000313" key="9">
    <source>
        <dbReference type="EMBL" id="PLB34464.1"/>
    </source>
</evidence>
<feature type="domain" description="Trs120/TRAPPC9 fourth Ig-like" evidence="8">
    <location>
        <begin position="1328"/>
        <end position="1478"/>
    </location>
</feature>
<keyword evidence="10" id="KW-1185">Reference proteome</keyword>
<feature type="compositionally biased region" description="Polar residues" evidence="3">
    <location>
        <begin position="284"/>
        <end position="297"/>
    </location>
</feature>
<feature type="region of interest" description="Disordered" evidence="3">
    <location>
        <begin position="771"/>
        <end position="792"/>
    </location>
</feature>
<dbReference type="InterPro" id="IPR058564">
    <property type="entry name" value="TPR_TRAPPC9_Trs120"/>
</dbReference>
<dbReference type="OrthoDB" id="27962at2759"/>
<dbReference type="PANTHER" id="PTHR21512:SF5">
    <property type="entry name" value="TRAFFICKING PROTEIN PARTICLE COMPLEX SUBUNIT 9"/>
    <property type="match status" value="1"/>
</dbReference>
<dbReference type="GO" id="GO:0005802">
    <property type="term" value="C:trans-Golgi network"/>
    <property type="evidence" value="ECO:0007669"/>
    <property type="project" value="TreeGrafter"/>
</dbReference>
<sequence length="1480" mass="163314">MGVDPLSPIAPVRLRALLLPVGKIKRSRFLSFAARLQAENVVRLGDISPDARPNRNMFSPLAFPTGMILYDLSYSVPPTSHLELFPFEVFREPLVIIAIADGRELGGPAGEASGAPSEQSATPHGMDELRQGLELLKEKNPRALVHQLLIFDYENVNKITNDPDGVLWIPGPQASKATTMKTVLCDITSVLLSELDEFAKIIQSIPSIESPKASSWGPHRGPDLRPRPTDRLFHRMTMPAQIPNSNGSPETPPQLTSNHSSPVLSDHETPTTFDEISRSIQLANRSSTFGKASSQPVSKEHSRDRMSVSSMSATDRTKNRIKGRMGVVVGTLFLQAGRWPDALKELVEAASNARASSDYVWHAKALESILLCLLMFGWAGMDFQIPPICYPVAEKSSKSSHSSAVDTGAGQSTPGNRVISLQNLSNLLPDLANNILNLYNRAANITNEPLPQLVYSETVMRLSRLLVAACIRDGALDDNALKHLVMNEPLQPLYRPERPRGLVLLRKSEIANFLFRALPLSASSDLPATDAIPIIIGVVSVLDTLNLPRKKAFILREFLSIMVPTLVQARKIGAAEVGIHPAAGLSSLSDTAFDINALDIGPGNMEESMRSLLSTVGEIYGVQPSSIPAWDRASGVANPELVPEHDSVPAIVERSFRHVALRGYGDLNLKIDVLKACVNCCEALPDFGGVLQFTVELLQTIRGDLMLAETYYDRPYLPLDEQVRLLNNIKRTVGAATKLGAAGLEAEYWDDFLVRGVQLLSLPDPRRPVRRSRSALDAVTSNQERPTKDPFLYNPFSKTNSKASELLMVAGEHAAFQVTLQNPYEFEIEIERLRLDSEGVPFDAVAEWIVLPPLSLQELTVYGIAHQEGPLKVTGCVVKVRYCRERKFPIFRSHWRPEVESKCKRTGLAAKKPPTERPLSWSSTESRDGKQVMKKGPSTTTCEVKVIGQQPSLVIESLSLSQSAVMVLDGEMGTFSITLRNTSLCPLDFILFTFQDSTGRQIQSALSNKDLLPVEIYELELNLVRPALRWRREGLNPSDFAIPAGESATFTIDILGKTGLQDSTIQIDYSRVGLPRGQLPEVFYTRQLFVPLTVTVNASIEVARCDILPFSGDFAWWNRQGIDFDAGAAESTDLIPSRLTDSDPFSPVLSHIGRGLYGPDHCVLLLDLRNAWPNPLSVSLRVSEQPTAMSTQDLADIGDETPGQYTVSGDLQPGQTSRFVLVLPRVHLDNPHASIPIINTGVKRQFVVSAHKLTFEGEAASRETFWYRQELLKRVSGSWSEGPARRKGTIDMRNLRLNPRMVDAFSLEDVDVSYSLNPSRAKEPTPSDDGNSVVQLGRSKYHVRTDDMLDLTVTVRNRTSKPVHPLLRLQPSLRHQPSNIALDLSRRLAWTGMLQQVLPIIHPGESATATVGVTVLCRGEYEFGATVEEVRLLRHLHDAEGESVSHQDADGVIKDTFGVDVAKKRRIWHAKETCILEAHE</sequence>
<evidence type="ECO:0000259" key="4">
    <source>
        <dbReference type="Pfam" id="PF08626"/>
    </source>
</evidence>
<keyword evidence="2" id="KW-0333">Golgi apparatus</keyword>